<evidence type="ECO:0000313" key="1">
    <source>
        <dbReference type="EMBL" id="MFB9679950.1"/>
    </source>
</evidence>
<dbReference type="EMBL" id="JBHMBS010000019">
    <property type="protein sequence ID" value="MFB9679950.1"/>
    <property type="molecule type" value="Genomic_DNA"/>
</dbReference>
<gene>
    <name evidence="1" type="ORF">ACFFRH_31090</name>
</gene>
<accession>A0ABV5TNE0</accession>
<protein>
    <submittedName>
        <fullName evidence="1">Uncharacterized protein</fullName>
    </submittedName>
</protein>
<sequence>MTSRENPALRGSQFSEEAAELAERRLAALRQAYPGWDIVCVTDLGVPIWYATLRATVTQRQRQAGVRETFMRFSPEDLASELSVQVERPHSARARHTFTAP</sequence>
<reference evidence="1 2" key="1">
    <citation type="submission" date="2024-09" db="EMBL/GenBank/DDBJ databases">
        <authorList>
            <person name="Sun Q."/>
            <person name="Mori K."/>
        </authorList>
    </citation>
    <scope>NUCLEOTIDE SEQUENCE [LARGE SCALE GENOMIC DNA]</scope>
    <source>
        <strain evidence="1 2">JCM 3028</strain>
    </source>
</reference>
<evidence type="ECO:0000313" key="2">
    <source>
        <dbReference type="Proteomes" id="UP001589610"/>
    </source>
</evidence>
<comment type="caution">
    <text evidence="1">The sequence shown here is derived from an EMBL/GenBank/DDBJ whole genome shotgun (WGS) entry which is preliminary data.</text>
</comment>
<dbReference type="RefSeq" id="WP_344743777.1">
    <property type="nucleotide sequence ID" value="NZ_BAAAWW010000031.1"/>
</dbReference>
<proteinExistence type="predicted"/>
<organism evidence="1 2">
    <name type="scientific">Streptosporangium vulgare</name>
    <dbReference type="NCBI Taxonomy" id="46190"/>
    <lineage>
        <taxon>Bacteria</taxon>
        <taxon>Bacillati</taxon>
        <taxon>Actinomycetota</taxon>
        <taxon>Actinomycetes</taxon>
        <taxon>Streptosporangiales</taxon>
        <taxon>Streptosporangiaceae</taxon>
        <taxon>Streptosporangium</taxon>
    </lineage>
</organism>
<name>A0ABV5TNE0_9ACTN</name>
<dbReference type="Proteomes" id="UP001589610">
    <property type="component" value="Unassembled WGS sequence"/>
</dbReference>
<keyword evidence="2" id="KW-1185">Reference proteome</keyword>